<dbReference type="EMBL" id="LJSK01000200">
    <property type="protein sequence ID" value="KPI85249.1"/>
    <property type="molecule type" value="Genomic_DNA"/>
</dbReference>
<proteinExistence type="predicted"/>
<accession>A0A0N0P4G0</accession>
<feature type="compositionally biased region" description="Polar residues" evidence="3">
    <location>
        <begin position="164"/>
        <end position="177"/>
    </location>
</feature>
<feature type="coiled-coil region" evidence="2">
    <location>
        <begin position="363"/>
        <end position="411"/>
    </location>
</feature>
<reference evidence="4 5" key="1">
    <citation type="journal article" date="2015" name="PLoS Pathog.">
        <title>Leptomonas seymouri: Adaptations to the Dixenous Life Cycle Analyzed by Genome Sequencing, Transcriptome Profiling and Co-infection with Leishmania donovani.</title>
        <authorList>
            <person name="Kraeva N."/>
            <person name="Butenko A."/>
            <person name="Hlavacova J."/>
            <person name="Kostygov A."/>
            <person name="Myskova J."/>
            <person name="Grybchuk D."/>
            <person name="Lestinova T."/>
            <person name="Votypka J."/>
            <person name="Volf P."/>
            <person name="Opperdoes F."/>
            <person name="Flegontov P."/>
            <person name="Lukes J."/>
            <person name="Yurchenko V."/>
        </authorList>
    </citation>
    <scope>NUCLEOTIDE SEQUENCE [LARGE SCALE GENOMIC DNA]</scope>
    <source>
        <strain evidence="4 5">ATCC 30220</strain>
    </source>
</reference>
<feature type="region of interest" description="Disordered" evidence="3">
    <location>
        <begin position="97"/>
        <end position="124"/>
    </location>
</feature>
<comment type="caution">
    <text evidence="4">The sequence shown here is derived from an EMBL/GenBank/DDBJ whole genome shotgun (WGS) entry which is preliminary data.</text>
</comment>
<keyword evidence="1 2" id="KW-0175">Coiled coil</keyword>
<dbReference type="PANTHER" id="PTHR13183:SF3">
    <property type="entry name" value="KDA INNER DYNEIN ARM LIGHT CHAIN, AXONEMAL, PUTATIVE-RELATED"/>
    <property type="match status" value="1"/>
</dbReference>
<evidence type="ECO:0000256" key="3">
    <source>
        <dbReference type="SAM" id="MobiDB-lite"/>
    </source>
</evidence>
<evidence type="ECO:0000313" key="4">
    <source>
        <dbReference type="EMBL" id="KPI85249.1"/>
    </source>
</evidence>
<evidence type="ECO:0000256" key="2">
    <source>
        <dbReference type="SAM" id="Coils"/>
    </source>
</evidence>
<keyword evidence="5" id="KW-1185">Reference proteome</keyword>
<name>A0A0N0P4G0_LEPSE</name>
<feature type="region of interest" description="Disordered" evidence="3">
    <location>
        <begin position="434"/>
        <end position="468"/>
    </location>
</feature>
<dbReference type="PANTHER" id="PTHR13183">
    <property type="entry name" value="AXONEMAL INNER ARM DYNEIN LIGHT CHAIN 28"/>
    <property type="match status" value="1"/>
</dbReference>
<dbReference type="GO" id="GO:0045504">
    <property type="term" value="F:dynein heavy chain binding"/>
    <property type="evidence" value="ECO:0007669"/>
    <property type="project" value="TreeGrafter"/>
</dbReference>
<dbReference type="VEuPathDB" id="TriTrypDB:Lsey_0200_0140"/>
<feature type="compositionally biased region" description="Low complexity" evidence="3">
    <location>
        <begin position="453"/>
        <end position="468"/>
    </location>
</feature>
<dbReference type="Pfam" id="PF10211">
    <property type="entry name" value="Ax_dynein_light"/>
    <property type="match status" value="1"/>
</dbReference>
<feature type="compositionally biased region" description="Polar residues" evidence="3">
    <location>
        <begin position="231"/>
        <end position="249"/>
    </location>
</feature>
<dbReference type="AlphaFoldDB" id="A0A0N0P4G0"/>
<feature type="compositionally biased region" description="Low complexity" evidence="3">
    <location>
        <begin position="434"/>
        <end position="446"/>
    </location>
</feature>
<dbReference type="Proteomes" id="UP000038009">
    <property type="component" value="Unassembled WGS sequence"/>
</dbReference>
<gene>
    <name evidence="4" type="ORF">ABL78_5702</name>
</gene>
<feature type="region of interest" description="Disordered" evidence="3">
    <location>
        <begin position="142"/>
        <end position="183"/>
    </location>
</feature>
<dbReference type="InterPro" id="IPR019347">
    <property type="entry name" value="Axonemal_dynein_light_chain"/>
</dbReference>
<protein>
    <submittedName>
        <fullName evidence="4">Putative 33 kDa inner dynein arm light chain axonemal</fullName>
    </submittedName>
</protein>
<dbReference type="OrthoDB" id="273640at2759"/>
<feature type="region of interest" description="Disordered" evidence="3">
    <location>
        <begin position="231"/>
        <end position="253"/>
    </location>
</feature>
<evidence type="ECO:0000256" key="1">
    <source>
        <dbReference type="ARBA" id="ARBA00023054"/>
    </source>
</evidence>
<evidence type="ECO:0000313" key="5">
    <source>
        <dbReference type="Proteomes" id="UP000038009"/>
    </source>
</evidence>
<feature type="compositionally biased region" description="Polar residues" evidence="3">
    <location>
        <begin position="142"/>
        <end position="151"/>
    </location>
</feature>
<sequence>MNGVDPFTPLLQLNPPVLVRANGGPSVIDLAAFRCAAAITGNCSGSGNRTSHSSISGSFTATVSNRPAALPSHAARKLNDAKSTARQVSRIGDVAQRAHTTEVPGRRKGSIGMQQTAASTIKAKQRTANELTGMALARTADQPSYGATGSTPPTPHSASGRGVTPQSTAASGGTPYTSGEDHPAPAITVVAAAAAAPSDDETFTLNLPYLMRHIQDTGALLDMLFPLQTLQRPENDSGSSNTVTATATDGNEDEAEPATLVSVQTVSTAPASREAVMALHATLLARLEARRARPTGVCRIRRTIYADLFSELVRQITIEEPARGLLLARVRENEEHALQVHAALLREGENFVANKQLQETQSITMLTKRLSDLMEEMAQLEVQKHNLSDARMELERRFEEQRQARRALQQDELNYLRRTNQQLSLRLKMETERATAGGVAAATSGASGDGGSEENAAAATADTTSVAS</sequence>
<dbReference type="OMA" id="AQTIHDT"/>
<organism evidence="4 5">
    <name type="scientific">Leptomonas seymouri</name>
    <dbReference type="NCBI Taxonomy" id="5684"/>
    <lineage>
        <taxon>Eukaryota</taxon>
        <taxon>Discoba</taxon>
        <taxon>Euglenozoa</taxon>
        <taxon>Kinetoplastea</taxon>
        <taxon>Metakinetoplastina</taxon>
        <taxon>Trypanosomatida</taxon>
        <taxon>Trypanosomatidae</taxon>
        <taxon>Leishmaniinae</taxon>
        <taxon>Leptomonas</taxon>
    </lineage>
</organism>
<dbReference type="GO" id="GO:0005930">
    <property type="term" value="C:axoneme"/>
    <property type="evidence" value="ECO:0007669"/>
    <property type="project" value="TreeGrafter"/>
</dbReference>